<proteinExistence type="predicted"/>
<dbReference type="SMART" id="SM00703">
    <property type="entry name" value="NRF"/>
    <property type="match status" value="1"/>
</dbReference>
<dbReference type="PANTHER" id="PTHR11161">
    <property type="entry name" value="O-ACYLTRANSFERASE"/>
    <property type="match status" value="1"/>
</dbReference>
<feature type="transmembrane region" description="Helical" evidence="1">
    <location>
        <begin position="293"/>
        <end position="315"/>
    </location>
</feature>
<dbReference type="OrthoDB" id="118951at2759"/>
<gene>
    <name evidence="3" type="ORF">BDFB_006104</name>
</gene>
<dbReference type="InterPro" id="IPR006621">
    <property type="entry name" value="Nose-resist-to-fluoxetine_N"/>
</dbReference>
<comment type="caution">
    <text evidence="3">The sequence shown here is derived from an EMBL/GenBank/DDBJ whole genome shotgun (WGS) entry which is preliminary data.</text>
</comment>
<keyword evidence="1" id="KW-0812">Transmembrane</keyword>
<organism evidence="3 4">
    <name type="scientific">Asbolus verrucosus</name>
    <name type="common">Desert ironclad beetle</name>
    <dbReference type="NCBI Taxonomy" id="1661398"/>
    <lineage>
        <taxon>Eukaryota</taxon>
        <taxon>Metazoa</taxon>
        <taxon>Ecdysozoa</taxon>
        <taxon>Arthropoda</taxon>
        <taxon>Hexapoda</taxon>
        <taxon>Insecta</taxon>
        <taxon>Pterygota</taxon>
        <taxon>Neoptera</taxon>
        <taxon>Endopterygota</taxon>
        <taxon>Coleoptera</taxon>
        <taxon>Polyphaga</taxon>
        <taxon>Cucujiformia</taxon>
        <taxon>Tenebrionidae</taxon>
        <taxon>Pimeliinae</taxon>
        <taxon>Asbolus</taxon>
    </lineage>
</organism>
<dbReference type="Proteomes" id="UP000292052">
    <property type="component" value="Unassembled WGS sequence"/>
</dbReference>
<evidence type="ECO:0000259" key="2">
    <source>
        <dbReference type="SMART" id="SM00703"/>
    </source>
</evidence>
<keyword evidence="1" id="KW-0472">Membrane</keyword>
<feature type="domain" description="Nose resistant-to-fluoxetine protein N-terminal" evidence="2">
    <location>
        <begin position="16"/>
        <end position="174"/>
    </location>
</feature>
<feature type="transmembrane region" description="Helical" evidence="1">
    <location>
        <begin position="519"/>
        <end position="541"/>
    </location>
</feature>
<dbReference type="GO" id="GO:0016747">
    <property type="term" value="F:acyltransferase activity, transferring groups other than amino-acyl groups"/>
    <property type="evidence" value="ECO:0007669"/>
    <property type="project" value="InterPro"/>
</dbReference>
<dbReference type="EMBL" id="QDEB01035074">
    <property type="protein sequence ID" value="RZC39379.1"/>
    <property type="molecule type" value="Genomic_DNA"/>
</dbReference>
<keyword evidence="1" id="KW-1133">Transmembrane helix</keyword>
<reference evidence="3 4" key="1">
    <citation type="submission" date="2017-03" db="EMBL/GenBank/DDBJ databases">
        <title>Genome of the blue death feigning beetle - Asbolus verrucosus.</title>
        <authorList>
            <person name="Rider S.D."/>
        </authorList>
    </citation>
    <scope>NUCLEOTIDE SEQUENCE [LARGE SCALE GENOMIC DNA]</scope>
    <source>
        <strain evidence="3">Butters</strain>
        <tissue evidence="3">Head and leg muscle</tissue>
    </source>
</reference>
<dbReference type="PANTHER" id="PTHR11161:SF72">
    <property type="entry name" value="FI21449P1"/>
    <property type="match status" value="1"/>
</dbReference>
<feature type="non-terminal residue" evidence="3">
    <location>
        <position position="1"/>
    </location>
</feature>
<evidence type="ECO:0000313" key="4">
    <source>
        <dbReference type="Proteomes" id="UP000292052"/>
    </source>
</evidence>
<keyword evidence="4" id="KW-1185">Reference proteome</keyword>
<accession>A0A482W3Q8</accession>
<dbReference type="AlphaFoldDB" id="A0A482W3Q8"/>
<feature type="non-terminal residue" evidence="3">
    <location>
        <position position="566"/>
    </location>
</feature>
<dbReference type="InterPro" id="IPR002656">
    <property type="entry name" value="Acyl_transf_3_dom"/>
</dbReference>
<evidence type="ECO:0000313" key="3">
    <source>
        <dbReference type="EMBL" id="RZC39379.1"/>
    </source>
</evidence>
<dbReference type="Pfam" id="PF01757">
    <property type="entry name" value="Acyl_transf_3"/>
    <property type="match status" value="1"/>
</dbReference>
<evidence type="ECO:0000256" key="1">
    <source>
        <dbReference type="SAM" id="Phobius"/>
    </source>
</evidence>
<dbReference type="InterPro" id="IPR052728">
    <property type="entry name" value="O2_lipid_transport_reg"/>
</dbReference>
<name>A0A482W3Q8_ASBVE</name>
<feature type="transmembrane region" description="Helical" evidence="1">
    <location>
        <begin position="487"/>
        <end position="507"/>
    </location>
</feature>
<feature type="transmembrane region" description="Helical" evidence="1">
    <location>
        <begin position="252"/>
        <end position="273"/>
    </location>
</feature>
<protein>
    <submittedName>
        <fullName evidence="3">Nose resistant to fluoxetine protein 6-like</fullName>
    </submittedName>
</protein>
<sequence>AQVCELLGNWTENEINTQCLKQLQAVCNNGSVLWRMFDASSKYPITGMSYGNNRDLGNFEQCIDLNYESYEENVVGKFCALSVAIVNIFLDPIPNPFAMGIKPKMLAQVPSVQYGSNLTVSRNLKAATDDFSITLLSLCVPEACTPREVGKFFIWGQLENISLVNFVDSVPCMTKESNTTFEWGDIVFVAFLALIFLLIVWSTAYDWLLQKLKSETRHPILLAFSLLTNGKKLLHISQNNPEQIQCLNGMRFISMMWVIAGHGFIAMESVPLINYATIDEYQDSMKMQYMASAPIAVDTFFFLSGFLLCYGYLKAAAKVPPIKQILGIPMMIVHRYLRLTPALAATYLTAITIFRMTGIGPMWDAVALPMKEQCKKHWWSFFLYVQNYVNYNDICLNHTWYLSADMQMFILSPLVLIPLTILIKQNKTKLALHGLFCLTLICVGFPMLIRFLDHNIDKLNNYLIGIILGVILRQYKSERYPFTKIGGRLSYCMYLLHALVEMYWVGLARTPYYWGDYMIFYNWCGHFVVTMLMSAIWTLAFESPMIVIEKFLFGNANRRPQKRGQD</sequence>
<feature type="transmembrane region" description="Helical" evidence="1">
    <location>
        <begin position="336"/>
        <end position="354"/>
    </location>
</feature>
<feature type="transmembrane region" description="Helical" evidence="1">
    <location>
        <begin position="406"/>
        <end position="423"/>
    </location>
</feature>
<feature type="transmembrane region" description="Helical" evidence="1">
    <location>
        <begin position="186"/>
        <end position="208"/>
    </location>
</feature>
<dbReference type="Pfam" id="PF20146">
    <property type="entry name" value="NRF"/>
    <property type="match status" value="1"/>
</dbReference>
<feature type="transmembrane region" description="Helical" evidence="1">
    <location>
        <begin position="430"/>
        <end position="452"/>
    </location>
</feature>